<feature type="modified residue" description="4-aspartylphosphate" evidence="4">
    <location>
        <position position="488"/>
    </location>
</feature>
<comment type="caution">
    <text evidence="10">The sequence shown here is derived from an EMBL/GenBank/DDBJ whole genome shotgun (WGS) entry which is preliminary data.</text>
</comment>
<dbReference type="InterPro" id="IPR035965">
    <property type="entry name" value="PAS-like_dom_sf"/>
</dbReference>
<gene>
    <name evidence="10" type="ORF">MU848_13285</name>
</gene>
<dbReference type="SMART" id="SM00388">
    <property type="entry name" value="HisKA"/>
    <property type="match status" value="1"/>
</dbReference>
<dbReference type="Proteomes" id="UP001203512">
    <property type="component" value="Unassembled WGS sequence"/>
</dbReference>
<dbReference type="CDD" id="cd00082">
    <property type="entry name" value="HisKA"/>
    <property type="match status" value="1"/>
</dbReference>
<dbReference type="Pfam" id="PF02518">
    <property type="entry name" value="HATPase_c"/>
    <property type="match status" value="1"/>
</dbReference>
<dbReference type="PANTHER" id="PTHR43065:SF42">
    <property type="entry name" value="TWO-COMPONENT SENSOR PPRA"/>
    <property type="match status" value="1"/>
</dbReference>
<dbReference type="Gene3D" id="3.30.565.10">
    <property type="entry name" value="Histidine kinase-like ATPase, C-terminal domain"/>
    <property type="match status" value="1"/>
</dbReference>
<dbReference type="PRINTS" id="PR00344">
    <property type="entry name" value="BCTRLSENSOR"/>
</dbReference>
<dbReference type="SMART" id="SM00448">
    <property type="entry name" value="REC"/>
    <property type="match status" value="1"/>
</dbReference>
<feature type="region of interest" description="Disordered" evidence="5">
    <location>
        <begin position="1"/>
        <end position="31"/>
    </location>
</feature>
<dbReference type="Gene3D" id="1.10.287.130">
    <property type="match status" value="1"/>
</dbReference>
<dbReference type="PROSITE" id="PS50113">
    <property type="entry name" value="PAC"/>
    <property type="match status" value="1"/>
</dbReference>
<dbReference type="PANTHER" id="PTHR43065">
    <property type="entry name" value="SENSOR HISTIDINE KINASE"/>
    <property type="match status" value="1"/>
</dbReference>
<dbReference type="SMART" id="SM00086">
    <property type="entry name" value="PAC"/>
    <property type="match status" value="1"/>
</dbReference>
<feature type="domain" description="PAS" evidence="8">
    <location>
        <begin position="46"/>
        <end position="119"/>
    </location>
</feature>
<dbReference type="InterPro" id="IPR001789">
    <property type="entry name" value="Sig_transdc_resp-reg_receiver"/>
</dbReference>
<dbReference type="SMART" id="SM00387">
    <property type="entry name" value="HATPase_c"/>
    <property type="match status" value="1"/>
</dbReference>
<dbReference type="InterPro" id="IPR000700">
    <property type="entry name" value="PAS-assoc_C"/>
</dbReference>
<name>A0ABT0DZM4_9SPHN</name>
<dbReference type="Gene3D" id="3.40.50.2300">
    <property type="match status" value="1"/>
</dbReference>
<evidence type="ECO:0000256" key="2">
    <source>
        <dbReference type="ARBA" id="ARBA00012438"/>
    </source>
</evidence>
<dbReference type="InterPro" id="IPR011006">
    <property type="entry name" value="CheY-like_superfamily"/>
</dbReference>
<protein>
    <recommendedName>
        <fullName evidence="2">histidine kinase</fullName>
        <ecNumber evidence="2">2.7.13.3</ecNumber>
    </recommendedName>
</protein>
<evidence type="ECO:0000259" key="7">
    <source>
        <dbReference type="PROSITE" id="PS50110"/>
    </source>
</evidence>
<evidence type="ECO:0000256" key="1">
    <source>
        <dbReference type="ARBA" id="ARBA00000085"/>
    </source>
</evidence>
<feature type="domain" description="PAC" evidence="9">
    <location>
        <begin position="120"/>
        <end position="174"/>
    </location>
</feature>
<evidence type="ECO:0000256" key="3">
    <source>
        <dbReference type="ARBA" id="ARBA00022553"/>
    </source>
</evidence>
<dbReference type="InterPro" id="IPR004358">
    <property type="entry name" value="Sig_transdc_His_kin-like_C"/>
</dbReference>
<dbReference type="Pfam" id="PF00072">
    <property type="entry name" value="Response_reg"/>
    <property type="match status" value="1"/>
</dbReference>
<dbReference type="PROSITE" id="PS50109">
    <property type="entry name" value="HIS_KIN"/>
    <property type="match status" value="1"/>
</dbReference>
<dbReference type="EMBL" id="JALKHS010000010">
    <property type="protein sequence ID" value="MCK0532558.1"/>
    <property type="molecule type" value="Genomic_DNA"/>
</dbReference>
<evidence type="ECO:0000256" key="5">
    <source>
        <dbReference type="SAM" id="MobiDB-lite"/>
    </source>
</evidence>
<dbReference type="SUPFAM" id="SSF55785">
    <property type="entry name" value="PYP-like sensor domain (PAS domain)"/>
    <property type="match status" value="1"/>
</dbReference>
<dbReference type="InterPro" id="IPR003594">
    <property type="entry name" value="HATPase_dom"/>
</dbReference>
<dbReference type="InterPro" id="IPR036097">
    <property type="entry name" value="HisK_dim/P_sf"/>
</dbReference>
<evidence type="ECO:0000256" key="4">
    <source>
        <dbReference type="PROSITE-ProRule" id="PRU00169"/>
    </source>
</evidence>
<keyword evidence="3 4" id="KW-0597">Phosphoprotein</keyword>
<dbReference type="Gene3D" id="3.30.450.20">
    <property type="entry name" value="PAS domain"/>
    <property type="match status" value="1"/>
</dbReference>
<dbReference type="InterPro" id="IPR000014">
    <property type="entry name" value="PAS"/>
</dbReference>
<sequence>MEEDKAATGTPSRGEMDTPHDNILGSQSGQHHWKQSVITNPSLDERGSVFFAAIEMTRMPMILTDPAQDDNPIVFANNAFLDLTGYDLDEVVGRNCRFLQGAQTDREVVRQLREAVAARHAISIEILNYRRDGSPFWNGVFIGPVYDEDGKLLYFFASQLDVTARREAEATRFQSQKMESIGQLTAGLAHDFNNLLQVLGGSLDMMAARRDDDRTFRRYHAAATQAAERGTKLTAQLLSFARRSRLEPRRIELTGLISSIAELLDSTVGSRADLQLNLRRRLPEIEADPNHLEMALINVIVNARDAVATGGVITVSTGTETVDAEHPVPGLDHGQYVVMRVDDDGTGMSQDTLQRAIEPFFTTKPKGAGTGLGLATAHGFAQQSRGALKIDSVEGQGTSVRFFFPIPVDDDRQMALEPDTGGFRPDEVDRQSSKTILVVEDEPMIADIAEATLREAGYHVRVAHDYDQGLAAFEELTANGGVALVFSDVVMPGTHNGLALAQEVRARAPEVPVLLTTGYNDEMALQGPQPEALDVLGKPYRRSELVARVQAAIRRGGRDHQSHQTSDFGHAQG</sequence>
<dbReference type="CDD" id="cd00130">
    <property type="entry name" value="PAS"/>
    <property type="match status" value="1"/>
</dbReference>
<dbReference type="InterPro" id="IPR001610">
    <property type="entry name" value="PAC"/>
</dbReference>
<dbReference type="SUPFAM" id="SSF47384">
    <property type="entry name" value="Homodimeric domain of signal transducing histidine kinase"/>
    <property type="match status" value="1"/>
</dbReference>
<dbReference type="PROSITE" id="PS50110">
    <property type="entry name" value="RESPONSE_REGULATORY"/>
    <property type="match status" value="1"/>
</dbReference>
<evidence type="ECO:0000259" key="6">
    <source>
        <dbReference type="PROSITE" id="PS50109"/>
    </source>
</evidence>
<feature type="domain" description="Response regulatory" evidence="7">
    <location>
        <begin position="435"/>
        <end position="553"/>
    </location>
</feature>
<evidence type="ECO:0000313" key="10">
    <source>
        <dbReference type="EMBL" id="MCK0532558.1"/>
    </source>
</evidence>
<reference evidence="10 11" key="1">
    <citation type="submission" date="2022-04" db="EMBL/GenBank/DDBJ databases">
        <authorList>
            <person name="Huq M.A."/>
        </authorList>
    </citation>
    <scope>NUCLEOTIDE SEQUENCE [LARGE SCALE GENOMIC DNA]</scope>
    <source>
        <strain evidence="10 11">MAH-33</strain>
    </source>
</reference>
<dbReference type="RefSeq" id="WP_247233322.1">
    <property type="nucleotide sequence ID" value="NZ_JALKHS010000010.1"/>
</dbReference>
<dbReference type="PROSITE" id="PS50112">
    <property type="entry name" value="PAS"/>
    <property type="match status" value="1"/>
</dbReference>
<dbReference type="EC" id="2.7.13.3" evidence="2"/>
<organism evidence="10 11">
    <name type="scientific">Sphingobium agri</name>
    <dbReference type="NCBI Taxonomy" id="2933566"/>
    <lineage>
        <taxon>Bacteria</taxon>
        <taxon>Pseudomonadati</taxon>
        <taxon>Pseudomonadota</taxon>
        <taxon>Alphaproteobacteria</taxon>
        <taxon>Sphingomonadales</taxon>
        <taxon>Sphingomonadaceae</taxon>
        <taxon>Sphingobium</taxon>
    </lineage>
</organism>
<dbReference type="SUPFAM" id="SSF52172">
    <property type="entry name" value="CheY-like"/>
    <property type="match status" value="1"/>
</dbReference>
<dbReference type="InterPro" id="IPR036890">
    <property type="entry name" value="HATPase_C_sf"/>
</dbReference>
<evidence type="ECO:0000313" key="11">
    <source>
        <dbReference type="Proteomes" id="UP001203512"/>
    </source>
</evidence>
<dbReference type="InterPro" id="IPR003661">
    <property type="entry name" value="HisK_dim/P_dom"/>
</dbReference>
<proteinExistence type="predicted"/>
<dbReference type="InterPro" id="IPR005467">
    <property type="entry name" value="His_kinase_dom"/>
</dbReference>
<accession>A0ABT0DZM4</accession>
<comment type="catalytic activity">
    <reaction evidence="1">
        <text>ATP + protein L-histidine = ADP + protein N-phospho-L-histidine.</text>
        <dbReference type="EC" id="2.7.13.3"/>
    </reaction>
</comment>
<dbReference type="Pfam" id="PF00512">
    <property type="entry name" value="HisKA"/>
    <property type="match status" value="1"/>
</dbReference>
<evidence type="ECO:0000259" key="9">
    <source>
        <dbReference type="PROSITE" id="PS50113"/>
    </source>
</evidence>
<dbReference type="Pfam" id="PF13426">
    <property type="entry name" value="PAS_9"/>
    <property type="match status" value="1"/>
</dbReference>
<dbReference type="NCBIfam" id="TIGR00229">
    <property type="entry name" value="sensory_box"/>
    <property type="match status" value="1"/>
</dbReference>
<evidence type="ECO:0000259" key="8">
    <source>
        <dbReference type="PROSITE" id="PS50112"/>
    </source>
</evidence>
<keyword evidence="11" id="KW-1185">Reference proteome</keyword>
<feature type="domain" description="Histidine kinase" evidence="6">
    <location>
        <begin position="187"/>
        <end position="408"/>
    </location>
</feature>
<dbReference type="SUPFAM" id="SSF55874">
    <property type="entry name" value="ATPase domain of HSP90 chaperone/DNA topoisomerase II/histidine kinase"/>
    <property type="match status" value="1"/>
</dbReference>
<feature type="region of interest" description="Disordered" evidence="5">
    <location>
        <begin position="554"/>
        <end position="573"/>
    </location>
</feature>